<organism evidence="2">
    <name type="scientific">marine metagenome</name>
    <dbReference type="NCBI Taxonomy" id="408172"/>
    <lineage>
        <taxon>unclassified sequences</taxon>
        <taxon>metagenomes</taxon>
        <taxon>ecological metagenomes</taxon>
    </lineage>
</organism>
<dbReference type="SUPFAM" id="SSF53850">
    <property type="entry name" value="Periplasmic binding protein-like II"/>
    <property type="match status" value="1"/>
</dbReference>
<protein>
    <recommendedName>
        <fullName evidence="1">ABC-type glycine betaine transport system substrate-binding domain-containing protein</fullName>
    </recommendedName>
</protein>
<reference evidence="2" key="1">
    <citation type="submission" date="2018-05" db="EMBL/GenBank/DDBJ databases">
        <authorList>
            <person name="Lanie J.A."/>
            <person name="Ng W.-L."/>
            <person name="Kazmierczak K.M."/>
            <person name="Andrzejewski T.M."/>
            <person name="Davidsen T.M."/>
            <person name="Wayne K.J."/>
            <person name="Tettelin H."/>
            <person name="Glass J.I."/>
            <person name="Rusch D."/>
            <person name="Podicherti R."/>
            <person name="Tsui H.-C.T."/>
            <person name="Winkler M.E."/>
        </authorList>
    </citation>
    <scope>NUCLEOTIDE SEQUENCE</scope>
</reference>
<feature type="domain" description="ABC-type glycine betaine transport system substrate-binding" evidence="1">
    <location>
        <begin position="30"/>
        <end position="320"/>
    </location>
</feature>
<proteinExistence type="predicted"/>
<dbReference type="EMBL" id="UINC01002744">
    <property type="protein sequence ID" value="SUZ99850.1"/>
    <property type="molecule type" value="Genomic_DNA"/>
</dbReference>
<accession>A0A381S716</accession>
<gene>
    <name evidence="2" type="ORF">METZ01_LOCUS52704</name>
</gene>
<dbReference type="Gene3D" id="3.10.105.10">
    <property type="entry name" value="Dipeptide-binding Protein, Domain 3"/>
    <property type="match status" value="1"/>
</dbReference>
<name>A0A381S716_9ZZZZ</name>
<sequence>MYTIKKVLLSLSLLGTMLVFSTSAYAACKVHLGDFDWDSANVHTAISTFILEKGFGCKVRVSKGSTTPIMAALFDQQIDIVTEVWRDNLVQLIEDNLAKGNIIELGINTPESGQGFYVDKPTSDKYGLKHVNDMKSAKIAALFSDPEAPGKGRMTSCISGWTCYTINLVKHKVYGLDKFYTNFDPGSGGALDAAIAGGFKKGKPVFSYYWEPTGLMGKVDLVKLKEPTYEQGCWDKMTTVVEDIKKNGPDVYKPTCACAYVDMALTKAASTKFANIPANKPILDFIKAYTIPTALVNSSLAFYMDESGGDMEETAKNFLSNSNIWESWVPSSVARKVKAAL</sequence>
<dbReference type="GO" id="GO:0022857">
    <property type="term" value="F:transmembrane transporter activity"/>
    <property type="evidence" value="ECO:0007669"/>
    <property type="project" value="InterPro"/>
</dbReference>
<dbReference type="InterPro" id="IPR007210">
    <property type="entry name" value="ABC_Gly_betaine_transp_sub-bd"/>
</dbReference>
<dbReference type="AlphaFoldDB" id="A0A381S716"/>
<evidence type="ECO:0000313" key="2">
    <source>
        <dbReference type="EMBL" id="SUZ99850.1"/>
    </source>
</evidence>
<dbReference type="GO" id="GO:0043190">
    <property type="term" value="C:ATP-binding cassette (ABC) transporter complex"/>
    <property type="evidence" value="ECO:0007669"/>
    <property type="project" value="InterPro"/>
</dbReference>
<dbReference type="Pfam" id="PF04069">
    <property type="entry name" value="OpuAC"/>
    <property type="match status" value="1"/>
</dbReference>
<evidence type="ECO:0000259" key="1">
    <source>
        <dbReference type="Pfam" id="PF04069"/>
    </source>
</evidence>
<dbReference type="Gene3D" id="3.40.190.100">
    <property type="entry name" value="Glycine betaine-binding periplasmic protein, domain 2"/>
    <property type="match status" value="1"/>
</dbReference>